<dbReference type="KEGG" id="bfg:BF638R_1340"/>
<keyword evidence="1" id="KW-1133">Transmembrane helix</keyword>
<evidence type="ECO:0000313" key="2">
    <source>
        <dbReference type="EMBL" id="CBW21884.1"/>
    </source>
</evidence>
<protein>
    <submittedName>
        <fullName evidence="2">Uncharacterized protein</fullName>
    </submittedName>
</protein>
<feature type="transmembrane region" description="Helical" evidence="1">
    <location>
        <begin position="12"/>
        <end position="30"/>
    </location>
</feature>
<proteinExistence type="predicted"/>
<dbReference type="HOGENOM" id="CLU_3022278_0_0_10"/>
<evidence type="ECO:0000256" key="1">
    <source>
        <dbReference type="SAM" id="Phobius"/>
    </source>
</evidence>
<evidence type="ECO:0000313" key="3">
    <source>
        <dbReference type="Proteomes" id="UP000008560"/>
    </source>
</evidence>
<dbReference type="Proteomes" id="UP000008560">
    <property type="component" value="Chromosome"/>
</dbReference>
<dbReference type="AlphaFoldDB" id="E1WRW5"/>
<keyword evidence="1" id="KW-0472">Membrane</keyword>
<accession>E1WRW5</accession>
<organism evidence="2 3">
    <name type="scientific">Bacteroides fragilis (strain 638R)</name>
    <dbReference type="NCBI Taxonomy" id="862962"/>
    <lineage>
        <taxon>Bacteria</taxon>
        <taxon>Pseudomonadati</taxon>
        <taxon>Bacteroidota</taxon>
        <taxon>Bacteroidia</taxon>
        <taxon>Bacteroidales</taxon>
        <taxon>Bacteroidaceae</taxon>
        <taxon>Bacteroides</taxon>
    </lineage>
</organism>
<keyword evidence="1" id="KW-0812">Transmembrane</keyword>
<name>E1WRW5_BACF6</name>
<sequence>MQIIPQKNIRKVYLEVITALWLLPINRYFYAIQHKIGPFYIPKPKKGCKFARSKG</sequence>
<reference evidence="2 3" key="1">
    <citation type="journal article" date="2010" name="Microbiology">
        <title>Twenty-eight divergent polysaccharide loci specifying within- and amongst-strain capsule diversity in three strains of Bacteroides fragilis.</title>
        <authorList>
            <person name="Patrick S."/>
            <person name="Blakely G.W."/>
            <person name="Houston S."/>
            <person name="Moore J."/>
            <person name="Abratt V.R."/>
            <person name="Bertalan M."/>
            <person name="Cerdeno-Tarraga A.M."/>
            <person name="Quail M.A."/>
            <person name="Corton N."/>
            <person name="Corton C."/>
            <person name="Bignell A."/>
            <person name="Barron A."/>
            <person name="Clark L."/>
            <person name="Bentley S.D."/>
            <person name="Parkhill J."/>
        </authorList>
    </citation>
    <scope>NUCLEOTIDE SEQUENCE [LARGE SCALE GENOMIC DNA]</scope>
    <source>
        <strain evidence="2 3">638R</strain>
    </source>
</reference>
<gene>
    <name evidence="2" type="ordered locus">BF638R_1340</name>
</gene>
<dbReference type="EMBL" id="FQ312004">
    <property type="protein sequence ID" value="CBW21884.1"/>
    <property type="molecule type" value="Genomic_DNA"/>
</dbReference>